<keyword evidence="2" id="KW-0677">Repeat</keyword>
<evidence type="ECO:0000256" key="4">
    <source>
        <dbReference type="ARBA" id="ARBA00038415"/>
    </source>
</evidence>
<dbReference type="SUPFAM" id="SSF52540">
    <property type="entry name" value="P-loop containing nucleoside triphosphate hydrolases"/>
    <property type="match status" value="1"/>
</dbReference>
<dbReference type="OrthoDB" id="538223at2759"/>
<sequence>MEGLGVAANVIAVVDLSAKVTSACAAYLKAVKNAKTDIERLQNELRRLDVVLHGAERLVKSPNGSKLQTMEQLEKPLSDASSQLQTLITRLEEKQGKTRRAMSRFGFRAFKWPFESSEVDSIIRGLEKSRDDISMALAIDSAALDIETHSNVQHISSNVQHISSGVQHIGRILDMSKIPVVKGAAFDSHTNEHDPMCLPNTRVELRQTIITWAEDPCSDTIFWLNGMAGTGKSTISRTIARSFAERSMLGASFFFKRGERDRGNASRLFTTLAAHLITRVPEMGPLTIKAIEDEPYLPNKFIQEQFEKLILGPLRDLDRRMSTPRVLVLVIDALDECDRLADARLIINILTRLGPLNLIKLKAFVTSRPELPIRLGFDDVKGKYRDLILHEIPKPIIEHDISEFFQHQLGQARLEYNRQSDPNGQLGPEWPGTHATNELIQMAIPLFIFAATICRFIQDPFYDPLTQLEKALRYKSSAQDSEMQKLDTTYRPTLDQMIADRPERAKENLLSNFRDVVGVIILLAEPLSISNLSRLVGTPIRDIQGLLRHLHSVLSVPNSLQEPVRMLHLSFHDFLVDKDLRETNPFWIDEQETHYKISTMCLDLMCSASHLKQDICDLGWPGTRRTDIKQEDIDLKLPDHVRYSCLYWTHHLEGSGLKIADSHPAFDFLKDYFLFWLEALALLGEVHNCSSMIASIQSVVDPKHGSELFSFLRDAARFVTRFDTVIDEYPLQIYASGLVFAPAESIVKTTFRKCIPEWITQMPQVPKAWDATLRVIETSLDSKSAMSFLPDGRSLRIVSEDGMIQVWDTMTGKQSDSVKADGGHQMVFSLDGECSLSKKKDKSALVWVTSTGTIYHSPNHPIECLALSSDGKQAAFDSFNGSALVTDYRESEMRQQLYGEGREVHKIAFSPNGTLLAVAQDDMMQLWDLNSGQKTEEFLVTRGPWNICFSADSTLIATYHSSCVVVHDVRTGRVVQTLGNHSEGVTAMTFSPNGRHLATASAKVVRLWDLATGKEVQRLDDPSNNIENSVSNVVFSPDSSLLAVSSQGTILVWDPTITNDADSSSGDARYICHLALSQDGSQVASTSEDRTVGIWDVNTAKNIKVMTGSFRETIFGMSFSTTQENGLRMVSYANLVQCHNPISGQEVWVERFGDESWMRACVFSPDGNSIALVYSQVAKIWDLSTRKIQHTLEARHIGVFSPDSRMFVSVTATNTEEVIIWDLTSGRPKQRLNVGLRGVGLKEVSALSLHGSTLAVAISSTHLPYLTFWDINTAACLSKIRLGGRIRFMEFNTTGSHLITERGEVKLPLPNPHGNRVEGTEPRERFEGYGATESFAWITWKSRPLMWLPPSHRPMRSPLPFRASFFIGSTVILGSNLGLVSILKFVETPPWAT</sequence>
<proteinExistence type="inferred from homology"/>
<dbReference type="InterPro" id="IPR031348">
    <property type="entry name" value="PigL_N"/>
</dbReference>
<evidence type="ECO:0000256" key="3">
    <source>
        <dbReference type="ARBA" id="ARBA00023054"/>
    </source>
</evidence>
<name>A0A428NUF8_9HYPO</name>
<evidence type="ECO:0000256" key="8">
    <source>
        <dbReference type="SAM" id="Coils"/>
    </source>
</evidence>
<dbReference type="SMART" id="SM00320">
    <property type="entry name" value="WD40"/>
    <property type="match status" value="8"/>
</dbReference>
<dbReference type="PROSITE" id="PS50294">
    <property type="entry name" value="WD_REPEATS_REGION"/>
    <property type="match status" value="1"/>
</dbReference>
<dbReference type="InterPro" id="IPR015943">
    <property type="entry name" value="WD40/YVTN_repeat-like_dom_sf"/>
</dbReference>
<dbReference type="STRING" id="1325734.A0A428NUF8"/>
<dbReference type="Gene3D" id="2.130.10.10">
    <property type="entry name" value="YVTN repeat-like/Quinoprotein amine dehydrogenase"/>
    <property type="match status" value="4"/>
</dbReference>
<dbReference type="InterPro" id="IPR007111">
    <property type="entry name" value="NACHT_NTPase"/>
</dbReference>
<keyword evidence="1 7" id="KW-0853">WD repeat</keyword>
<dbReference type="InterPro" id="IPR011047">
    <property type="entry name" value="Quinoprotein_ADH-like_sf"/>
</dbReference>
<dbReference type="PROSITE" id="PS00678">
    <property type="entry name" value="WD_REPEATS_1"/>
    <property type="match status" value="2"/>
</dbReference>
<dbReference type="Pfam" id="PF24883">
    <property type="entry name" value="NPHP3_N"/>
    <property type="match status" value="1"/>
</dbReference>
<dbReference type="InterPro" id="IPR027417">
    <property type="entry name" value="P-loop_NTPase"/>
</dbReference>
<dbReference type="Pfam" id="PF17111">
    <property type="entry name" value="PigL_N"/>
    <property type="match status" value="1"/>
</dbReference>
<feature type="repeat" description="WD" evidence="7">
    <location>
        <begin position="776"/>
        <end position="817"/>
    </location>
</feature>
<dbReference type="PROSITE" id="PS50837">
    <property type="entry name" value="NACHT"/>
    <property type="match status" value="1"/>
</dbReference>
<accession>A0A428NUF8</accession>
<evidence type="ECO:0000259" key="9">
    <source>
        <dbReference type="PROSITE" id="PS50837"/>
    </source>
</evidence>
<comment type="function">
    <text evidence="6">Involved in mitochondrial fission. Acts as an adapter protein required to form mitochondrial fission complexes. Formation of these complexes is required to promote constriction and fission of the mitochondrial compartment at a late step in mitochondrial division.</text>
</comment>
<dbReference type="GO" id="GO:1990234">
    <property type="term" value="C:transferase complex"/>
    <property type="evidence" value="ECO:0007669"/>
    <property type="project" value="UniProtKB-ARBA"/>
</dbReference>
<keyword evidence="11" id="KW-1185">Reference proteome</keyword>
<gene>
    <name evidence="10" type="ORF">CEP54_014706</name>
</gene>
<feature type="coiled-coil region" evidence="8">
    <location>
        <begin position="24"/>
        <end position="97"/>
    </location>
</feature>
<dbReference type="InterPro" id="IPR001680">
    <property type="entry name" value="WD40_rpt"/>
</dbReference>
<comment type="caution">
    <text evidence="10">The sequence shown here is derived from an EMBL/GenBank/DDBJ whole genome shotgun (WGS) entry which is preliminary data.</text>
</comment>
<dbReference type="Gene3D" id="3.40.50.300">
    <property type="entry name" value="P-loop containing nucleotide triphosphate hydrolases"/>
    <property type="match status" value="1"/>
</dbReference>
<evidence type="ECO:0000256" key="7">
    <source>
        <dbReference type="PROSITE-ProRule" id="PRU00221"/>
    </source>
</evidence>
<dbReference type="EMBL" id="NKCI01000292">
    <property type="protein sequence ID" value="RSL44392.1"/>
    <property type="molecule type" value="Genomic_DNA"/>
</dbReference>
<reference evidence="10 11" key="1">
    <citation type="submission" date="2017-06" db="EMBL/GenBank/DDBJ databases">
        <title>Comparative genomic analysis of Ambrosia Fusariam Clade fungi.</title>
        <authorList>
            <person name="Stajich J.E."/>
            <person name="Carrillo J."/>
            <person name="Kijimoto T."/>
            <person name="Eskalen A."/>
            <person name="O'Donnell K."/>
            <person name="Kasson M."/>
        </authorList>
    </citation>
    <scope>NUCLEOTIDE SEQUENCE [LARGE SCALE GENOMIC DNA]</scope>
    <source>
        <strain evidence="10 11">NRRL62584</strain>
    </source>
</reference>
<feature type="repeat" description="WD" evidence="7">
    <location>
        <begin position="978"/>
        <end position="1018"/>
    </location>
</feature>
<keyword evidence="3 8" id="KW-0175">Coiled coil</keyword>
<dbReference type="InterPro" id="IPR019775">
    <property type="entry name" value="WD40_repeat_CS"/>
</dbReference>
<protein>
    <recommendedName>
        <fullName evidence="5">Mitochondrial division protein 1</fullName>
    </recommendedName>
</protein>
<evidence type="ECO:0000256" key="5">
    <source>
        <dbReference type="ARBA" id="ARBA00039789"/>
    </source>
</evidence>
<organism evidence="10 11">
    <name type="scientific">Fusarium duplospermum</name>
    <dbReference type="NCBI Taxonomy" id="1325734"/>
    <lineage>
        <taxon>Eukaryota</taxon>
        <taxon>Fungi</taxon>
        <taxon>Dikarya</taxon>
        <taxon>Ascomycota</taxon>
        <taxon>Pezizomycotina</taxon>
        <taxon>Sordariomycetes</taxon>
        <taxon>Hypocreomycetidae</taxon>
        <taxon>Hypocreales</taxon>
        <taxon>Nectriaceae</taxon>
        <taxon>Fusarium</taxon>
        <taxon>Fusarium solani species complex</taxon>
    </lineage>
</organism>
<comment type="similarity">
    <text evidence="4">Belongs to the WD repeat MDV1/CAF4 family.</text>
</comment>
<dbReference type="InterPro" id="IPR056884">
    <property type="entry name" value="NPHP3-like_N"/>
</dbReference>
<dbReference type="SUPFAM" id="SSF50998">
    <property type="entry name" value="Quinoprotein alcohol dehydrogenase-like"/>
    <property type="match status" value="2"/>
</dbReference>
<evidence type="ECO:0000256" key="2">
    <source>
        <dbReference type="ARBA" id="ARBA00022737"/>
    </source>
</evidence>
<feature type="repeat" description="WD" evidence="7">
    <location>
        <begin position="897"/>
        <end position="937"/>
    </location>
</feature>
<evidence type="ECO:0000256" key="1">
    <source>
        <dbReference type="ARBA" id="ARBA00022574"/>
    </source>
</evidence>
<evidence type="ECO:0000256" key="6">
    <source>
        <dbReference type="ARBA" id="ARBA00043913"/>
    </source>
</evidence>
<evidence type="ECO:0000313" key="10">
    <source>
        <dbReference type="EMBL" id="RSL44392.1"/>
    </source>
</evidence>
<feature type="repeat" description="WD" evidence="7">
    <location>
        <begin position="1064"/>
        <end position="1105"/>
    </location>
</feature>
<evidence type="ECO:0000313" key="11">
    <source>
        <dbReference type="Proteomes" id="UP000288168"/>
    </source>
</evidence>
<feature type="domain" description="NACHT" evidence="9">
    <location>
        <begin position="220"/>
        <end position="369"/>
    </location>
</feature>
<dbReference type="CDD" id="cd00200">
    <property type="entry name" value="WD40"/>
    <property type="match status" value="1"/>
</dbReference>
<dbReference type="PROSITE" id="PS50082">
    <property type="entry name" value="WD_REPEATS_2"/>
    <property type="match status" value="4"/>
</dbReference>
<dbReference type="PANTHER" id="PTHR22847:SF637">
    <property type="entry name" value="WD REPEAT DOMAIN 5B"/>
    <property type="match status" value="1"/>
</dbReference>
<dbReference type="Proteomes" id="UP000288168">
    <property type="component" value="Unassembled WGS sequence"/>
</dbReference>
<dbReference type="Pfam" id="PF00400">
    <property type="entry name" value="WD40"/>
    <property type="match status" value="4"/>
</dbReference>
<dbReference type="PANTHER" id="PTHR22847">
    <property type="entry name" value="WD40 REPEAT PROTEIN"/>
    <property type="match status" value="1"/>
</dbReference>